<dbReference type="Gramene" id="OBART12G12840.1">
    <property type="protein sequence ID" value="OBART12G12840.1"/>
    <property type="gene ID" value="OBART12G12840"/>
</dbReference>
<dbReference type="EnsemblPlants" id="OBART12G12840.1">
    <property type="protein sequence ID" value="OBART12G12840.1"/>
    <property type="gene ID" value="OBART12G12840"/>
</dbReference>
<reference evidence="1" key="1">
    <citation type="journal article" date="2009" name="Rice">
        <title>De Novo Next Generation Sequencing of Plant Genomes.</title>
        <authorList>
            <person name="Rounsley S."/>
            <person name="Marri P.R."/>
            <person name="Yu Y."/>
            <person name="He R."/>
            <person name="Sisneros N."/>
            <person name="Goicoechea J.L."/>
            <person name="Lee S.J."/>
            <person name="Angelova A."/>
            <person name="Kudrna D."/>
            <person name="Luo M."/>
            <person name="Affourtit J."/>
            <person name="Desany B."/>
            <person name="Knight J."/>
            <person name="Niazi F."/>
            <person name="Egholm M."/>
            <person name="Wing R.A."/>
        </authorList>
    </citation>
    <scope>NUCLEOTIDE SEQUENCE [LARGE SCALE GENOMIC DNA]</scope>
    <source>
        <strain evidence="1">cv. IRGC 105608</strain>
    </source>
</reference>
<dbReference type="PaxDb" id="65489-OBART12G12840.1"/>
<name>A0A0D3HUQ7_9ORYZ</name>
<organism evidence="1">
    <name type="scientific">Oryza barthii</name>
    <dbReference type="NCBI Taxonomy" id="65489"/>
    <lineage>
        <taxon>Eukaryota</taxon>
        <taxon>Viridiplantae</taxon>
        <taxon>Streptophyta</taxon>
        <taxon>Embryophyta</taxon>
        <taxon>Tracheophyta</taxon>
        <taxon>Spermatophyta</taxon>
        <taxon>Magnoliopsida</taxon>
        <taxon>Liliopsida</taxon>
        <taxon>Poales</taxon>
        <taxon>Poaceae</taxon>
        <taxon>BOP clade</taxon>
        <taxon>Oryzoideae</taxon>
        <taxon>Oryzeae</taxon>
        <taxon>Oryzinae</taxon>
        <taxon>Oryza</taxon>
    </lineage>
</organism>
<evidence type="ECO:0000313" key="2">
    <source>
        <dbReference type="Proteomes" id="UP000026960"/>
    </source>
</evidence>
<proteinExistence type="predicted"/>
<dbReference type="HOGENOM" id="CLU_1565330_0_0_1"/>
<dbReference type="AlphaFoldDB" id="A0A0D3HUQ7"/>
<accession>A0A0D3HUQ7</accession>
<sequence length="201" mass="21590">MGWAGTFFPGTGIRLCLGSKPIPCTCVIPKMSLKSRMPPNFDAYARSCCRHRPGVPCGRQVVSAIAVAVQGSTEEGRQDAIRLGDSFPQAVVAPLAAGACETKPHHAAPHSLLDLSIRRLKVEEEGLTLHLHRECGGAPTPNSRGFFGCAGSDGVVYIADGHDETKNALSFTGCLLADSLRRRASRRRLREKRERGVGSQN</sequence>
<keyword evidence="2" id="KW-1185">Reference proteome</keyword>
<reference evidence="1" key="2">
    <citation type="submission" date="2015-03" db="UniProtKB">
        <authorList>
            <consortium name="EnsemblPlants"/>
        </authorList>
    </citation>
    <scope>IDENTIFICATION</scope>
</reference>
<protein>
    <submittedName>
        <fullName evidence="1">Uncharacterized protein</fullName>
    </submittedName>
</protein>
<dbReference type="Proteomes" id="UP000026960">
    <property type="component" value="Chromosome 12"/>
</dbReference>
<evidence type="ECO:0000313" key="1">
    <source>
        <dbReference type="EnsemblPlants" id="OBART12G12840.1"/>
    </source>
</evidence>